<reference evidence="3" key="1">
    <citation type="submission" date="2016-06" db="UniProtKB">
        <authorList>
            <consortium name="WormBaseParasite"/>
        </authorList>
    </citation>
    <scope>IDENTIFICATION</scope>
</reference>
<organism evidence="3">
    <name type="scientific">Gongylonema pulchrum</name>
    <dbReference type="NCBI Taxonomy" id="637853"/>
    <lineage>
        <taxon>Eukaryota</taxon>
        <taxon>Metazoa</taxon>
        <taxon>Ecdysozoa</taxon>
        <taxon>Nematoda</taxon>
        <taxon>Chromadorea</taxon>
        <taxon>Rhabditida</taxon>
        <taxon>Spirurina</taxon>
        <taxon>Spiruromorpha</taxon>
        <taxon>Spiruroidea</taxon>
        <taxon>Gongylonematidae</taxon>
        <taxon>Gongylonema</taxon>
    </lineage>
</organism>
<dbReference type="AlphaFoldDB" id="A0A183E2Y2"/>
<dbReference type="WBParaSite" id="GPUH_0001534301-mRNA-1">
    <property type="protein sequence ID" value="GPUH_0001534301-mRNA-1"/>
    <property type="gene ID" value="GPUH_0001534301"/>
</dbReference>
<keyword evidence="2" id="KW-1185">Reference proteome</keyword>
<gene>
    <name evidence="1" type="ORF">GPUH_LOCUS15323</name>
</gene>
<name>A0A183E2Y2_9BILA</name>
<protein>
    <submittedName>
        <fullName evidence="3">GIT2 protein</fullName>
    </submittedName>
</protein>
<evidence type="ECO:0000313" key="3">
    <source>
        <dbReference type="WBParaSite" id="GPUH_0001534301-mRNA-1"/>
    </source>
</evidence>
<evidence type="ECO:0000313" key="1">
    <source>
        <dbReference type="EMBL" id="VDN25780.1"/>
    </source>
</evidence>
<proteinExistence type="predicted"/>
<accession>A0A183E2Y2</accession>
<sequence>CDDINPWSECYSAKYLKKVAYNLCVFLFFRAEPAAQAVLLNAKKDENEWSEIPAYYASSQAEANATLFPKLDEIPAGSSSPFVQQQNEGSLIESNGEDLVSAASGLTNGGYTSETGGGASSAHFVPISISSLSARASGLTNGGYTSETGGGASSAHFVPISISSLSARDIMARKRPRQSVSDSPTALEKTIANSLEFIQGFIYTALQKQKEQEQEKEKAKSANTALFECIDHLTADMSPMERQEAVREMKRACVSICGKIINKSKDAT</sequence>
<dbReference type="Proteomes" id="UP000271098">
    <property type="component" value="Unassembled WGS sequence"/>
</dbReference>
<reference evidence="1 2" key="2">
    <citation type="submission" date="2018-11" db="EMBL/GenBank/DDBJ databases">
        <authorList>
            <consortium name="Pathogen Informatics"/>
        </authorList>
    </citation>
    <scope>NUCLEOTIDE SEQUENCE [LARGE SCALE GENOMIC DNA]</scope>
</reference>
<dbReference type="OrthoDB" id="5984255at2759"/>
<evidence type="ECO:0000313" key="2">
    <source>
        <dbReference type="Proteomes" id="UP000271098"/>
    </source>
</evidence>
<dbReference type="EMBL" id="UYRT01082296">
    <property type="protein sequence ID" value="VDN25780.1"/>
    <property type="molecule type" value="Genomic_DNA"/>
</dbReference>